<name>A0A1I7V527_9PELO</name>
<dbReference type="PANTHER" id="PTHR37964">
    <property type="entry name" value="SUPPRESSOR"/>
    <property type="match status" value="1"/>
</dbReference>
<accession>A0A1I7V527</accession>
<proteinExistence type="predicted"/>
<protein>
    <submittedName>
        <fullName evidence="2">Skp1-related protein</fullName>
    </submittedName>
</protein>
<evidence type="ECO:0000313" key="1">
    <source>
        <dbReference type="Proteomes" id="UP000095282"/>
    </source>
</evidence>
<dbReference type="AlphaFoldDB" id="A0A1I7V527"/>
<keyword evidence="1" id="KW-1185">Reference proteome</keyword>
<organism evidence="1 2">
    <name type="scientific">Caenorhabditis tropicalis</name>
    <dbReference type="NCBI Taxonomy" id="1561998"/>
    <lineage>
        <taxon>Eukaryota</taxon>
        <taxon>Metazoa</taxon>
        <taxon>Ecdysozoa</taxon>
        <taxon>Nematoda</taxon>
        <taxon>Chromadorea</taxon>
        <taxon>Rhabditida</taxon>
        <taxon>Rhabditina</taxon>
        <taxon>Rhabditomorpha</taxon>
        <taxon>Rhabditoidea</taxon>
        <taxon>Rhabditidae</taxon>
        <taxon>Peloderinae</taxon>
        <taxon>Caenorhabditis</taxon>
    </lineage>
</organism>
<evidence type="ECO:0000313" key="2">
    <source>
        <dbReference type="WBParaSite" id="Csp11.Scaffold84.g518.t1"/>
    </source>
</evidence>
<reference evidence="2" key="1">
    <citation type="submission" date="2016-11" db="UniProtKB">
        <authorList>
            <consortium name="WormBaseParasite"/>
        </authorList>
    </citation>
    <scope>IDENTIFICATION</scope>
</reference>
<dbReference type="eggNOG" id="ENOG502TJQE">
    <property type="taxonomic scope" value="Eukaryota"/>
</dbReference>
<dbReference type="Proteomes" id="UP000095282">
    <property type="component" value="Unplaced"/>
</dbReference>
<dbReference type="PANTHER" id="PTHR37964:SF1">
    <property type="entry name" value="SUPPRESSOR-RELATED"/>
    <property type="match status" value="1"/>
</dbReference>
<sequence>MACEMSLLFKDSKNPIILRDTDLIKKIPVLSRAIEAENPAWETKENVRVSVPIDIPFPKESGVFIFENIRKYISPKETKDDIKVENYPEANKKSLTELKSILELANFMECTSFMHCIAFVIARHLDSKNVDEIADYCGIEMEDERIVFQREDGWAYPPSEIFRNN</sequence>
<dbReference type="WBParaSite" id="Csp11.Scaffold84.g518.t1">
    <property type="protein sequence ID" value="Csp11.Scaffold84.g518.t1"/>
    <property type="gene ID" value="Csp11.Scaffold84.g518"/>
</dbReference>